<sequence length="50" mass="5037">MNRLHRPLHVPASLPGIAATILSVRMALAGAGGLGLGLIALALLVLLVSQ</sequence>
<comment type="caution">
    <text evidence="2">The sequence shown here is derived from an EMBL/GenBank/DDBJ whole genome shotgun (WGS) entry which is preliminary data.</text>
</comment>
<organism evidence="2 3">
    <name type="scientific">Methylobacterium crusticola</name>
    <dbReference type="NCBI Taxonomy" id="1697972"/>
    <lineage>
        <taxon>Bacteria</taxon>
        <taxon>Pseudomonadati</taxon>
        <taxon>Pseudomonadota</taxon>
        <taxon>Alphaproteobacteria</taxon>
        <taxon>Hyphomicrobiales</taxon>
        <taxon>Methylobacteriaceae</taxon>
        <taxon>Methylobacterium</taxon>
    </lineage>
</organism>
<keyword evidence="1" id="KW-0472">Membrane</keyword>
<proteinExistence type="predicted"/>
<protein>
    <submittedName>
        <fullName evidence="2">Uncharacterized protein</fullName>
    </submittedName>
</protein>
<reference evidence="2" key="2">
    <citation type="submission" date="2021-08" db="EMBL/GenBank/DDBJ databases">
        <authorList>
            <person name="Tani A."/>
            <person name="Ola A."/>
            <person name="Ogura Y."/>
            <person name="Katsura K."/>
            <person name="Hayashi T."/>
        </authorList>
    </citation>
    <scope>NUCLEOTIDE SEQUENCE</scope>
    <source>
        <strain evidence="2">KCTC 52305</strain>
    </source>
</reference>
<keyword evidence="3" id="KW-1185">Reference proteome</keyword>
<reference evidence="2" key="1">
    <citation type="journal article" date="2021" name="Front. Microbiol.">
        <title>Comprehensive Comparative Genomics and Phenotyping of Methylobacterium Species.</title>
        <authorList>
            <person name="Alessa O."/>
            <person name="Ogura Y."/>
            <person name="Fujitani Y."/>
            <person name="Takami H."/>
            <person name="Hayashi T."/>
            <person name="Sahin N."/>
            <person name="Tani A."/>
        </authorList>
    </citation>
    <scope>NUCLEOTIDE SEQUENCE</scope>
    <source>
        <strain evidence="2">KCTC 52305</strain>
    </source>
</reference>
<name>A0ABQ4R4A6_9HYPH</name>
<dbReference type="Proteomes" id="UP001055167">
    <property type="component" value="Unassembled WGS sequence"/>
</dbReference>
<evidence type="ECO:0000313" key="2">
    <source>
        <dbReference type="EMBL" id="GJD51950.1"/>
    </source>
</evidence>
<gene>
    <name evidence="2" type="ORF">OPKNFCMD_4709</name>
</gene>
<evidence type="ECO:0000256" key="1">
    <source>
        <dbReference type="SAM" id="Phobius"/>
    </source>
</evidence>
<evidence type="ECO:0000313" key="3">
    <source>
        <dbReference type="Proteomes" id="UP001055167"/>
    </source>
</evidence>
<feature type="transmembrane region" description="Helical" evidence="1">
    <location>
        <begin position="20"/>
        <end position="48"/>
    </location>
</feature>
<accession>A0ABQ4R4A6</accession>
<keyword evidence="1" id="KW-1133">Transmembrane helix</keyword>
<keyword evidence="1" id="KW-0812">Transmembrane</keyword>
<dbReference type="EMBL" id="BPQH01000016">
    <property type="protein sequence ID" value="GJD51950.1"/>
    <property type="molecule type" value="Genomic_DNA"/>
</dbReference>